<comment type="caution">
    <text evidence="1">The sequence shown here is derived from an EMBL/GenBank/DDBJ whole genome shotgun (WGS) entry which is preliminary data.</text>
</comment>
<proteinExistence type="predicted"/>
<reference evidence="1" key="1">
    <citation type="journal article" date="2015" name="Nature">
        <title>Complex archaea that bridge the gap between prokaryotes and eukaryotes.</title>
        <authorList>
            <person name="Spang A."/>
            <person name="Saw J.H."/>
            <person name="Jorgensen S.L."/>
            <person name="Zaremba-Niedzwiedzka K."/>
            <person name="Martijn J."/>
            <person name="Lind A.E."/>
            <person name="van Eijk R."/>
            <person name="Schleper C."/>
            <person name="Guy L."/>
            <person name="Ettema T.J."/>
        </authorList>
    </citation>
    <scope>NUCLEOTIDE SEQUENCE</scope>
</reference>
<name>A0A0F9RLX3_9ZZZZ</name>
<dbReference type="AlphaFoldDB" id="A0A0F9RLX3"/>
<dbReference type="EMBL" id="LAZR01000798">
    <property type="protein sequence ID" value="KKN57555.1"/>
    <property type="molecule type" value="Genomic_DNA"/>
</dbReference>
<gene>
    <name evidence="1" type="ORF">LCGC14_0561010</name>
</gene>
<protein>
    <submittedName>
        <fullName evidence="1">Uncharacterized protein</fullName>
    </submittedName>
</protein>
<evidence type="ECO:0000313" key="1">
    <source>
        <dbReference type="EMBL" id="KKN57555.1"/>
    </source>
</evidence>
<sequence>MYRPKDFNASVIRKRVQMLAANQWSADYEVALVEAGADALLHHLFSQEHQDWLATEEGKACKGRWVFIPND</sequence>
<organism evidence="1">
    <name type="scientific">marine sediment metagenome</name>
    <dbReference type="NCBI Taxonomy" id="412755"/>
    <lineage>
        <taxon>unclassified sequences</taxon>
        <taxon>metagenomes</taxon>
        <taxon>ecological metagenomes</taxon>
    </lineage>
</organism>
<accession>A0A0F9RLX3</accession>